<sequence length="100" mass="10468">RLGPAPEPEAAFGRPVLLLQQRAGQPAPGHAPGGPAPDLTPQLLHVRRPAFFVPPFRRSSWQSVGKSTPASSRGPPPAAWKQTRGFNGTTNAETPGKGSS</sequence>
<reference evidence="2" key="1">
    <citation type="journal article" date="2021" name="Proc. Natl. Acad. Sci. U.S.A.">
        <title>Three genomes in the algal genus Volvox reveal the fate of a haploid sex-determining region after a transition to homothallism.</title>
        <authorList>
            <person name="Yamamoto K."/>
            <person name="Hamaji T."/>
            <person name="Kawai-Toyooka H."/>
            <person name="Matsuzaki R."/>
            <person name="Takahashi F."/>
            <person name="Nishimura Y."/>
            <person name="Kawachi M."/>
            <person name="Noguchi H."/>
            <person name="Minakuchi Y."/>
            <person name="Umen J.G."/>
            <person name="Toyoda A."/>
            <person name="Nozaki H."/>
        </authorList>
    </citation>
    <scope>NUCLEOTIDE SEQUENCE</scope>
    <source>
        <strain evidence="2">NIES-3786</strain>
    </source>
</reference>
<feature type="compositionally biased region" description="Polar residues" evidence="1">
    <location>
        <begin position="59"/>
        <end position="71"/>
    </location>
</feature>
<comment type="caution">
    <text evidence="2">The sequence shown here is derived from an EMBL/GenBank/DDBJ whole genome shotgun (WGS) entry which is preliminary data.</text>
</comment>
<evidence type="ECO:0000313" key="2">
    <source>
        <dbReference type="EMBL" id="GIL84320.1"/>
    </source>
</evidence>
<feature type="region of interest" description="Disordered" evidence="1">
    <location>
        <begin position="1"/>
        <end position="43"/>
    </location>
</feature>
<gene>
    <name evidence="2" type="ORF">Vretifemale_12998</name>
</gene>
<name>A0A8J4CJI0_9CHLO</name>
<feature type="non-terminal residue" evidence="2">
    <location>
        <position position="1"/>
    </location>
</feature>
<keyword evidence="3" id="KW-1185">Reference proteome</keyword>
<proteinExistence type="predicted"/>
<feature type="compositionally biased region" description="Polar residues" evidence="1">
    <location>
        <begin position="84"/>
        <end position="100"/>
    </location>
</feature>
<feature type="region of interest" description="Disordered" evidence="1">
    <location>
        <begin position="55"/>
        <end position="100"/>
    </location>
</feature>
<dbReference type="AlphaFoldDB" id="A0A8J4CJI0"/>
<organism evidence="2 3">
    <name type="scientific">Volvox reticuliferus</name>
    <dbReference type="NCBI Taxonomy" id="1737510"/>
    <lineage>
        <taxon>Eukaryota</taxon>
        <taxon>Viridiplantae</taxon>
        <taxon>Chlorophyta</taxon>
        <taxon>core chlorophytes</taxon>
        <taxon>Chlorophyceae</taxon>
        <taxon>CS clade</taxon>
        <taxon>Chlamydomonadales</taxon>
        <taxon>Volvocaceae</taxon>
        <taxon>Volvox</taxon>
    </lineage>
</organism>
<protein>
    <submittedName>
        <fullName evidence="2">Uncharacterized protein</fullName>
    </submittedName>
</protein>
<evidence type="ECO:0000256" key="1">
    <source>
        <dbReference type="SAM" id="MobiDB-lite"/>
    </source>
</evidence>
<dbReference type="EMBL" id="BNCP01000029">
    <property type="protein sequence ID" value="GIL84320.1"/>
    <property type="molecule type" value="Genomic_DNA"/>
</dbReference>
<evidence type="ECO:0000313" key="3">
    <source>
        <dbReference type="Proteomes" id="UP000747110"/>
    </source>
</evidence>
<accession>A0A8J4CJI0</accession>
<dbReference type="Proteomes" id="UP000747110">
    <property type="component" value="Unassembled WGS sequence"/>
</dbReference>